<dbReference type="PANTHER" id="PTHR23514">
    <property type="entry name" value="BYPASS OF STOP CODON PROTEIN 6"/>
    <property type="match status" value="1"/>
</dbReference>
<dbReference type="OrthoDB" id="9810941at2"/>
<feature type="transmembrane region" description="Helical" evidence="5">
    <location>
        <begin position="307"/>
        <end position="326"/>
    </location>
</feature>
<comment type="caution">
    <text evidence="6">The sequence shown here is derived from an EMBL/GenBank/DDBJ whole genome shotgun (WGS) entry which is preliminary data.</text>
</comment>
<dbReference type="AlphaFoldDB" id="A0A5B2TLP7"/>
<keyword evidence="7" id="KW-1185">Reference proteome</keyword>
<evidence type="ECO:0000256" key="3">
    <source>
        <dbReference type="ARBA" id="ARBA00022989"/>
    </source>
</evidence>
<feature type="transmembrane region" description="Helical" evidence="5">
    <location>
        <begin position="148"/>
        <end position="167"/>
    </location>
</feature>
<keyword evidence="4 5" id="KW-0472">Membrane</keyword>
<dbReference type="InterPro" id="IPR051788">
    <property type="entry name" value="MFS_Transporter"/>
</dbReference>
<gene>
    <name evidence="6" type="ORF">F0Q34_04450</name>
</gene>
<reference evidence="6 7" key="1">
    <citation type="journal article" date="2015" name="Int. J. Syst. Evol. Microbiol.">
        <title>Roseomonas oryzae sp. nov., isolated from paddy rhizosphere soil.</title>
        <authorList>
            <person name="Ramaprasad E.V."/>
            <person name="Sasikala Ch."/>
            <person name="Ramana Ch.V."/>
        </authorList>
    </citation>
    <scope>NUCLEOTIDE SEQUENCE [LARGE SCALE GENOMIC DNA]</scope>
    <source>
        <strain evidence="6 7">KCTC 42542</strain>
    </source>
</reference>
<accession>A0A5B2TLP7</accession>
<evidence type="ECO:0000256" key="1">
    <source>
        <dbReference type="ARBA" id="ARBA00004141"/>
    </source>
</evidence>
<feature type="transmembrane region" description="Helical" evidence="5">
    <location>
        <begin position="108"/>
        <end position="127"/>
    </location>
</feature>
<protein>
    <submittedName>
        <fullName evidence="6">MFS transporter</fullName>
    </submittedName>
</protein>
<dbReference type="InterPro" id="IPR011701">
    <property type="entry name" value="MFS"/>
</dbReference>
<feature type="transmembrane region" description="Helical" evidence="5">
    <location>
        <begin position="280"/>
        <end position="301"/>
    </location>
</feature>
<feature type="transmembrane region" description="Helical" evidence="5">
    <location>
        <begin position="363"/>
        <end position="386"/>
    </location>
</feature>
<dbReference type="Pfam" id="PF07690">
    <property type="entry name" value="MFS_1"/>
    <property type="match status" value="1"/>
</dbReference>
<feature type="transmembrane region" description="Helical" evidence="5">
    <location>
        <begin position="338"/>
        <end position="357"/>
    </location>
</feature>
<dbReference type="Gene3D" id="1.20.1250.20">
    <property type="entry name" value="MFS general substrate transporter like domains"/>
    <property type="match status" value="2"/>
</dbReference>
<dbReference type="PANTHER" id="PTHR23514:SF13">
    <property type="entry name" value="INNER MEMBRANE PROTEIN YBJJ"/>
    <property type="match status" value="1"/>
</dbReference>
<keyword evidence="3 5" id="KW-1133">Transmembrane helix</keyword>
<name>A0A5B2TLP7_9PROT</name>
<feature type="transmembrane region" description="Helical" evidence="5">
    <location>
        <begin position="53"/>
        <end position="72"/>
    </location>
</feature>
<comment type="subcellular location">
    <subcellularLocation>
        <location evidence="1">Membrane</location>
        <topology evidence="1">Multi-pass membrane protein</topology>
    </subcellularLocation>
</comment>
<organism evidence="6 7">
    <name type="scientific">Teichococcus oryzae</name>
    <dbReference type="NCBI Taxonomy" id="1608942"/>
    <lineage>
        <taxon>Bacteria</taxon>
        <taxon>Pseudomonadati</taxon>
        <taxon>Pseudomonadota</taxon>
        <taxon>Alphaproteobacteria</taxon>
        <taxon>Acetobacterales</taxon>
        <taxon>Roseomonadaceae</taxon>
        <taxon>Roseomonas</taxon>
    </lineage>
</organism>
<dbReference type="CDD" id="cd17393">
    <property type="entry name" value="MFS_MosC_like"/>
    <property type="match status" value="1"/>
</dbReference>
<evidence type="ECO:0000256" key="5">
    <source>
        <dbReference type="SAM" id="Phobius"/>
    </source>
</evidence>
<dbReference type="Proteomes" id="UP000322110">
    <property type="component" value="Unassembled WGS sequence"/>
</dbReference>
<feature type="transmembrane region" description="Helical" evidence="5">
    <location>
        <begin position="173"/>
        <end position="194"/>
    </location>
</feature>
<evidence type="ECO:0000313" key="7">
    <source>
        <dbReference type="Proteomes" id="UP000322110"/>
    </source>
</evidence>
<feature type="transmembrane region" description="Helical" evidence="5">
    <location>
        <begin position="21"/>
        <end position="41"/>
    </location>
</feature>
<dbReference type="InterPro" id="IPR036259">
    <property type="entry name" value="MFS_trans_sf"/>
</dbReference>
<feature type="transmembrane region" description="Helical" evidence="5">
    <location>
        <begin position="245"/>
        <end position="268"/>
    </location>
</feature>
<sequence>MAGPGPSRGMTPDFDPRAARRAIRLVFLANAITFATWAPLVPLMRDRLVLSEAMLGLVLLSLGLGGILAMPLTGGLVARFGSRAVSLVAGLAFALVLPFLAMAPNAGVLAGTVFLFGAAGGMMDVSMNAQAVAVEARGSRPVMSSIHGVWSLGGLLGVAVAAGLLRAGLPPSAAAALIAAVALVLLMTQGRALLGPEADRPGKGGHGFALPRGPVLGIGLLALVAFLAEGSVLDWGGILLHEARGMALTLAGSGYAAFSLAMAAARLSGDAMTRRFGATAMLRGGGALAALGFAMASLLPWSGTTMAGFLLVGFGLGNAVPLLISAAGRQPGVAPGTALAAVATLGYSGLLAGPAAIGFAAEIIGLEAALAGVGALMLLLVARAGLARG</sequence>
<dbReference type="GO" id="GO:0022857">
    <property type="term" value="F:transmembrane transporter activity"/>
    <property type="evidence" value="ECO:0007669"/>
    <property type="project" value="InterPro"/>
</dbReference>
<evidence type="ECO:0000313" key="6">
    <source>
        <dbReference type="EMBL" id="KAA2214935.1"/>
    </source>
</evidence>
<dbReference type="EMBL" id="VUKA01000001">
    <property type="protein sequence ID" value="KAA2214935.1"/>
    <property type="molecule type" value="Genomic_DNA"/>
</dbReference>
<proteinExistence type="predicted"/>
<evidence type="ECO:0000256" key="4">
    <source>
        <dbReference type="ARBA" id="ARBA00023136"/>
    </source>
</evidence>
<evidence type="ECO:0000256" key="2">
    <source>
        <dbReference type="ARBA" id="ARBA00022692"/>
    </source>
</evidence>
<feature type="transmembrane region" description="Helical" evidence="5">
    <location>
        <begin position="215"/>
        <end position="233"/>
    </location>
</feature>
<keyword evidence="2 5" id="KW-0812">Transmembrane</keyword>
<dbReference type="GO" id="GO:0016020">
    <property type="term" value="C:membrane"/>
    <property type="evidence" value="ECO:0007669"/>
    <property type="project" value="UniProtKB-SubCell"/>
</dbReference>
<feature type="transmembrane region" description="Helical" evidence="5">
    <location>
        <begin position="84"/>
        <end position="102"/>
    </location>
</feature>
<dbReference type="SUPFAM" id="SSF103473">
    <property type="entry name" value="MFS general substrate transporter"/>
    <property type="match status" value="1"/>
</dbReference>